<feature type="compositionally biased region" description="Low complexity" evidence="10">
    <location>
        <begin position="20"/>
        <end position="36"/>
    </location>
</feature>
<dbReference type="GO" id="GO:0051028">
    <property type="term" value="P:mRNA transport"/>
    <property type="evidence" value="ECO:0007669"/>
    <property type="project" value="UniProtKB-KW"/>
</dbReference>
<dbReference type="STRING" id="796604.A0A2X0M886"/>
<keyword evidence="7" id="KW-0539">Nucleus</keyword>
<dbReference type="Proteomes" id="UP000249464">
    <property type="component" value="Unassembled WGS sequence"/>
</dbReference>
<feature type="region of interest" description="Disordered" evidence="10">
    <location>
        <begin position="703"/>
        <end position="729"/>
    </location>
</feature>
<evidence type="ECO:0000256" key="1">
    <source>
        <dbReference type="ARBA" id="ARBA00004567"/>
    </source>
</evidence>
<evidence type="ECO:0000256" key="4">
    <source>
        <dbReference type="ARBA" id="ARBA00022927"/>
    </source>
</evidence>
<comment type="similarity">
    <text evidence="8">Belongs to the Nup188 family.</text>
</comment>
<dbReference type="Pfam" id="PF10487">
    <property type="entry name" value="Nup188_N"/>
    <property type="match status" value="1"/>
</dbReference>
<evidence type="ECO:0000313" key="14">
    <source>
        <dbReference type="EMBL" id="SGY48945.1"/>
    </source>
</evidence>
<dbReference type="PANTHER" id="PTHR31431">
    <property type="entry name" value="NUCLEOPORIN NUP188 HOMOLOG"/>
    <property type="match status" value="1"/>
</dbReference>
<feature type="domain" description="Nucleoporin Nup188 N-terminal" evidence="11">
    <location>
        <begin position="88"/>
        <end position="386"/>
    </location>
</feature>
<feature type="region of interest" description="Disordered" evidence="10">
    <location>
        <begin position="1"/>
        <end position="54"/>
    </location>
</feature>
<evidence type="ECO:0000259" key="12">
    <source>
        <dbReference type="Pfam" id="PF18378"/>
    </source>
</evidence>
<dbReference type="GO" id="GO:0006405">
    <property type="term" value="P:RNA export from nucleus"/>
    <property type="evidence" value="ECO:0007669"/>
    <property type="project" value="TreeGrafter"/>
</dbReference>
<dbReference type="InterPro" id="IPR018864">
    <property type="entry name" value="Nucleoporin_Nup188_N"/>
</dbReference>
<evidence type="ECO:0000256" key="3">
    <source>
        <dbReference type="ARBA" id="ARBA00022816"/>
    </source>
</evidence>
<dbReference type="InterPro" id="IPR048883">
    <property type="entry name" value="Nup188_N-subdom_III"/>
</dbReference>
<dbReference type="Pfam" id="PF21093">
    <property type="entry name" value="Nup188_N-subdom_III"/>
    <property type="match status" value="1"/>
</dbReference>
<dbReference type="Pfam" id="PF18378">
    <property type="entry name" value="Nup188_C"/>
    <property type="match status" value="1"/>
</dbReference>
<keyword evidence="4" id="KW-0653">Protein transport</keyword>
<protein>
    <recommendedName>
        <fullName evidence="9">Nucleoporin NUP188</fullName>
    </recommendedName>
</protein>
<keyword evidence="5" id="KW-0811">Translocation</keyword>
<evidence type="ECO:0000256" key="2">
    <source>
        <dbReference type="ARBA" id="ARBA00022448"/>
    </source>
</evidence>
<evidence type="ECO:0000256" key="8">
    <source>
        <dbReference type="ARBA" id="ARBA00038387"/>
    </source>
</evidence>
<dbReference type="GO" id="GO:0017056">
    <property type="term" value="F:structural constituent of nuclear pore"/>
    <property type="evidence" value="ECO:0007669"/>
    <property type="project" value="InterPro"/>
</dbReference>
<organism evidence="14 15">
    <name type="scientific">Microbotryum silenes-dioicae</name>
    <dbReference type="NCBI Taxonomy" id="796604"/>
    <lineage>
        <taxon>Eukaryota</taxon>
        <taxon>Fungi</taxon>
        <taxon>Dikarya</taxon>
        <taxon>Basidiomycota</taxon>
        <taxon>Pucciniomycotina</taxon>
        <taxon>Microbotryomycetes</taxon>
        <taxon>Microbotryales</taxon>
        <taxon>Microbotryaceae</taxon>
        <taxon>Microbotryum</taxon>
    </lineage>
</organism>
<evidence type="ECO:0000256" key="10">
    <source>
        <dbReference type="SAM" id="MobiDB-lite"/>
    </source>
</evidence>
<reference evidence="14 15" key="1">
    <citation type="submission" date="2016-11" db="EMBL/GenBank/DDBJ databases">
        <authorList>
            <person name="Jaros S."/>
            <person name="Januszkiewicz K."/>
            <person name="Wedrychowicz H."/>
        </authorList>
    </citation>
    <scope>NUCLEOTIDE SEQUENCE [LARGE SCALE GENOMIC DNA]</scope>
</reference>
<evidence type="ECO:0000256" key="6">
    <source>
        <dbReference type="ARBA" id="ARBA00023132"/>
    </source>
</evidence>
<accession>A0A2X0M886</accession>
<evidence type="ECO:0000256" key="7">
    <source>
        <dbReference type="ARBA" id="ARBA00023242"/>
    </source>
</evidence>
<dbReference type="GO" id="GO:0006606">
    <property type="term" value="P:protein import into nucleus"/>
    <property type="evidence" value="ECO:0007669"/>
    <property type="project" value="TreeGrafter"/>
</dbReference>
<comment type="subcellular location">
    <subcellularLocation>
        <location evidence="1">Nucleus</location>
        <location evidence="1">Nuclear pore complex</location>
    </subcellularLocation>
</comment>
<feature type="domain" description="Nuclear pore protein Nup188 C-terminal" evidence="12">
    <location>
        <begin position="1605"/>
        <end position="1799"/>
    </location>
</feature>
<evidence type="ECO:0000313" key="15">
    <source>
        <dbReference type="Proteomes" id="UP000249464"/>
    </source>
</evidence>
<keyword evidence="15" id="KW-1185">Reference proteome</keyword>
<name>A0A2X0M886_9BASI</name>
<sequence length="2107" mass="228681">MAPSFGRPSPLGQSDHNTLSTSASASASASASTSSAGPSRLPSDDDNDQGGHNMQVETQPFATALHLLESASSVSSSSSSSSTALDNVQAFLERNLSQLVKPYEPFTRSRKLTRALVPANNSSKRKQSHVVDDLAHRFQIDQHSARIVLQSVYDDERTANDEPLSEDHWDRITAYVFEERMAILGIVALLLRAQDDPDTDNAVHQLSTRLLPSILTADFAVSILRAFVQRTRDALPDAVRTSPTHSLFWAKQLLREQKALLEIVFLIFYSPLPPNGPIFLLVLETIAETQWGQRQSLFGYFDKEAAVIVAEIGYLWTILAIEALNLELAIEVPSPIPAPGEKPLPTTSIYHADNLKSINAAVETLVQVDTERASPILLGWAFLLSKVTASLIDRGVPEAYHDFASQSLRVEAPSTSSSSSAQPLFQLYATHALSPSSGFFTALLAILHSSLLGGSSTSTSNLVEPNAVGYLSVLRGLVTCLPLLIRLSFLTSEQLSAHFKVFSSLFENRAASILCIQFWQDQGVELLRSAFDASADASMMMTFDERTTQMLGELETISIAQARFPVQFTGFASIVRALCVGVSGLLPDTLDDATSSATIEAEELASKCAATAFEWLAALDSLTCIVPSAPSMTPLPYEVAVYPTVTYRSIRPIVLSRSLSIPVGVMGKLVSQQGQKPVVVQWDLKWSAWRLFGDVLENFAGGRRQSSPAKGRQQPKKKDGGAIEDVFGDDSATRSAHTLPIEWEDEQAQEEDVVVVLDIFRAMLKNDPSLGTTLVEHLTVPQSANTMSDEENDAPRYDLVEVLFRILDRVMSTPSRSDVSTRLVSSLLGLIAALLPSYPGVCWTLLRGSDLLFPSTSKASSATSGTWNRDGSGAGRHSILVNERLPGKYPITLALLSLVRALVLEEQVTSAAISADFEEIKIDVLVRALAWVRDEVWPSYASWRFVNLSEKYEVARRIVQLYTLVLEEGELASGASQGQFPPVATIVLDALLLRATVGQLMPLITTISNGPDHIINLRKAIRFHEAQGSEDLILASLSLIRKLLRIRQRIRGMSTSLFEKLVLSPSSTDGLSIAAASNLAFGSGSTTKSTRVEWVECLAQFIVSPLNHKVSIEAAKVMTLLCLGSVNATPRPPSLTALLGGATRSQEWVNKVLQIAANPMGTETLQVAVWDMISSIVETQPSLAILIVTGRHFPFFIEGDQAKLLESADAGKENKALTAAEEDARALYKSLAPPAIKPLPRTALGVALETIGIWNETWTDQPDLLASVLRFFDFVFQHLVDYGDALDDFRGRPAPWNAFVKIAFKSLGESEPDDDQGVRDYCHRVMAKAHAVRVLALDIGVVLERPSPASATSAKALIKALSDKTQLSNALQTAMDSSCAPQLQSGVFDLLRESFPEIDIETLRMPAQSHPLEGSREYGATYLYSLSILRRRLDGFMSEANAANLGPEAFSDVIEQTGKLNLNFSLVDAQISHTRSWRQLLELALPLISNDRAASMTVLDVAADLVTSSIAEEDRGGQIVLTVQNERLSILLIMIEVLQGLELDQVRGQLVKLIHGIGRIFSSETLEPLESVLRRNVPMFHQTLFRIAYFAYRKLAGADRASFSAEQQSTIAGATEIVLRSMITAAHDLFVIARASQDPDVEQDVALASAVLSQLVHSSFIPHAGVWLAHCQEVDFFRAAFDVFVHMDQIDGRPLYAQHVLDLCLAIATSSARAAEQMALEGLMTALTNNALSSAAEAGTISITARDGSSQRSYEHEMWTSMLKLVVALIAALGDSTQFVEVEVTGFVRLHGQQIARAMSWNADSVISLPGLEELAISTALMHGVIQRAAFLADSQKGSRGPASLREGSIGIEAVATIFAEQSLHLLQHIVYAILHPNHLSNLIEPTNPEERSWIEKDASTSVDPNGDLSKRPVVATVTLALLQLARGVVDALVAHTNAFKVLSTDPTEWRTDRAIVIPTATVSSNEKASIGTLFDLASFCLDTLRQSPPAASSTTSTSSITPLMPYSCRTMQSSTAQTLEGVLLLSTSQLALWLSKPDPSPTRASIAMRREISGELATDLGGILDRAGARSTSTLGGVKGAKEGAGTSGEMMKVLKMFVVARLVER</sequence>
<proteinExistence type="inferred from homology"/>
<evidence type="ECO:0000256" key="9">
    <source>
        <dbReference type="ARBA" id="ARBA00040174"/>
    </source>
</evidence>
<dbReference type="InterPro" id="IPR041634">
    <property type="entry name" value="Nup188_C"/>
</dbReference>
<keyword evidence="3" id="KW-0509">mRNA transport</keyword>
<dbReference type="GO" id="GO:0044611">
    <property type="term" value="C:nuclear pore inner ring"/>
    <property type="evidence" value="ECO:0007669"/>
    <property type="project" value="TreeGrafter"/>
</dbReference>
<dbReference type="PANTHER" id="PTHR31431:SF1">
    <property type="entry name" value="NUCLEOPORIN NUP188"/>
    <property type="match status" value="1"/>
</dbReference>
<dbReference type="EMBL" id="FQNC01000043">
    <property type="protein sequence ID" value="SGY48945.1"/>
    <property type="molecule type" value="Genomic_DNA"/>
</dbReference>
<dbReference type="Gene3D" id="1.25.10.70">
    <property type="match status" value="1"/>
</dbReference>
<evidence type="ECO:0000259" key="11">
    <source>
        <dbReference type="Pfam" id="PF10487"/>
    </source>
</evidence>
<evidence type="ECO:0000256" key="5">
    <source>
        <dbReference type="ARBA" id="ARBA00023010"/>
    </source>
</evidence>
<keyword evidence="2" id="KW-0813">Transport</keyword>
<evidence type="ECO:0000259" key="13">
    <source>
        <dbReference type="Pfam" id="PF21093"/>
    </source>
</evidence>
<gene>
    <name evidence="14" type="primary">BQ5605_C001g00718</name>
    <name evidence="14" type="ORF">BQ5605_C001G00718</name>
</gene>
<feature type="domain" description="Nucleoporin Nup188 N-terminal subdomain III" evidence="13">
    <location>
        <begin position="785"/>
        <end position="1191"/>
    </location>
</feature>
<keyword evidence="6" id="KW-0906">Nuclear pore complex</keyword>
<dbReference type="InterPro" id="IPR044840">
    <property type="entry name" value="Nup188"/>
</dbReference>